<dbReference type="InterPro" id="IPR001296">
    <property type="entry name" value="Glyco_trans_1"/>
</dbReference>
<proteinExistence type="predicted"/>
<dbReference type="CDD" id="cd03801">
    <property type="entry name" value="GT4_PimA-like"/>
    <property type="match status" value="1"/>
</dbReference>
<dbReference type="SUPFAM" id="SSF53756">
    <property type="entry name" value="UDP-Glycosyltransferase/glycogen phosphorylase"/>
    <property type="match status" value="1"/>
</dbReference>
<dbReference type="EMBL" id="CADCTN010000184">
    <property type="protein sequence ID" value="CAA9259779.1"/>
    <property type="molecule type" value="Genomic_DNA"/>
</dbReference>
<sequence length="343" mass="36404">MVGDLRILHIGPDTATTGGMATVIGLLSASTRTGIRQESASTWSPRSRTHGLAATVSLIFRLIVFRSFRPDWVHAHLSERGSFLREGAALVVARALGVATAATVHGAEFVAFSERHPVLVRRVLGACRVVFTLGPHAAERASALCPTTSVTQILNPVDLDELARTAPSPTRNSVVFGGEVGRRKGADRLVRVWPEVRRRHPGATCVLCGPLGDVDVDELPEGMTYLGSLPRPQLLGLVKAADIACLPSRNEALPMFILESLALGVPVVTTPVGEIGQLGRSQGVATTDADASDLAARIIELLGDGEKRTDWGRRGAQWAHENVSVDSITDVLAAAYRTEGVAA</sequence>
<evidence type="ECO:0000259" key="2">
    <source>
        <dbReference type="Pfam" id="PF00534"/>
    </source>
</evidence>
<dbReference type="Pfam" id="PF00534">
    <property type="entry name" value="Glycos_transf_1"/>
    <property type="match status" value="1"/>
</dbReference>
<dbReference type="AlphaFoldDB" id="A0A6J4ITH4"/>
<evidence type="ECO:0000256" key="1">
    <source>
        <dbReference type="ARBA" id="ARBA00022679"/>
    </source>
</evidence>
<dbReference type="GO" id="GO:0016757">
    <property type="term" value="F:glycosyltransferase activity"/>
    <property type="evidence" value="ECO:0007669"/>
    <property type="project" value="InterPro"/>
</dbReference>
<feature type="domain" description="Glycosyl transferase family 1" evidence="2">
    <location>
        <begin position="168"/>
        <end position="318"/>
    </location>
</feature>
<organism evidence="3">
    <name type="scientific">uncultured Blastococcus sp</name>
    <dbReference type="NCBI Taxonomy" id="217144"/>
    <lineage>
        <taxon>Bacteria</taxon>
        <taxon>Bacillati</taxon>
        <taxon>Actinomycetota</taxon>
        <taxon>Actinomycetes</taxon>
        <taxon>Geodermatophilales</taxon>
        <taxon>Geodermatophilaceae</taxon>
        <taxon>Blastococcus</taxon>
        <taxon>environmental samples</taxon>
    </lineage>
</organism>
<evidence type="ECO:0000313" key="3">
    <source>
        <dbReference type="EMBL" id="CAA9259779.1"/>
    </source>
</evidence>
<accession>A0A6J4ITH4</accession>
<keyword evidence="1" id="KW-0808">Transferase</keyword>
<dbReference type="PANTHER" id="PTHR45947:SF3">
    <property type="entry name" value="SULFOQUINOVOSYL TRANSFERASE SQD2"/>
    <property type="match status" value="1"/>
</dbReference>
<dbReference type="PANTHER" id="PTHR45947">
    <property type="entry name" value="SULFOQUINOVOSYL TRANSFERASE SQD2"/>
    <property type="match status" value="1"/>
</dbReference>
<dbReference type="InterPro" id="IPR050194">
    <property type="entry name" value="Glycosyltransferase_grp1"/>
</dbReference>
<protein>
    <recommendedName>
        <fullName evidence="2">Glycosyl transferase family 1 domain-containing protein</fullName>
    </recommendedName>
</protein>
<gene>
    <name evidence="3" type="ORF">AVDCRST_MAG52-2565</name>
</gene>
<dbReference type="Gene3D" id="3.40.50.2000">
    <property type="entry name" value="Glycogen Phosphorylase B"/>
    <property type="match status" value="2"/>
</dbReference>
<reference evidence="3" key="1">
    <citation type="submission" date="2020-02" db="EMBL/GenBank/DDBJ databases">
        <authorList>
            <person name="Meier V. D."/>
        </authorList>
    </citation>
    <scope>NUCLEOTIDE SEQUENCE</scope>
    <source>
        <strain evidence="3">AVDCRST_MAG52</strain>
    </source>
</reference>
<name>A0A6J4ITH4_9ACTN</name>